<comment type="caution">
    <text evidence="1">The sequence shown here is derived from an EMBL/GenBank/DDBJ whole genome shotgun (WGS) entry which is preliminary data.</text>
</comment>
<accession>A0A5M9ZH28</accession>
<organism evidence="1 2">
    <name type="scientific">Bifidobacterium myosotis</name>
    <dbReference type="NCBI Taxonomy" id="1630166"/>
    <lineage>
        <taxon>Bacteria</taxon>
        <taxon>Bacillati</taxon>
        <taxon>Actinomycetota</taxon>
        <taxon>Actinomycetes</taxon>
        <taxon>Bifidobacteriales</taxon>
        <taxon>Bifidobacteriaceae</taxon>
        <taxon>Bifidobacterium</taxon>
    </lineage>
</organism>
<reference evidence="1 2" key="1">
    <citation type="journal article" date="2019" name="Syst. Appl. Microbiol.">
        <title>Characterization of Bifidobacterium species in feaces of the Egyptian fruit bat: Description of B. vespertilionis sp. nov. and B. rousetti sp. nov.</title>
        <authorList>
            <person name="Modesto M."/>
            <person name="Satti M."/>
            <person name="Watanabe K."/>
            <person name="Puglisi E."/>
            <person name="Morelli L."/>
            <person name="Huang C.-H."/>
            <person name="Liou J.-S."/>
            <person name="Miyashita M."/>
            <person name="Tamura T."/>
            <person name="Saito S."/>
            <person name="Mori K."/>
            <person name="Huang L."/>
            <person name="Sciavilla P."/>
            <person name="Sandri C."/>
            <person name="Spiezio C."/>
            <person name="Vitali F."/>
            <person name="Cavalieri D."/>
            <person name="Perpetuini G."/>
            <person name="Tofalo R."/>
            <person name="Bonetti A."/>
            <person name="Arita M."/>
            <person name="Mattarelli P."/>
        </authorList>
    </citation>
    <scope>NUCLEOTIDE SEQUENCE [LARGE SCALE GENOMIC DNA]</scope>
    <source>
        <strain evidence="1 2">RST17</strain>
    </source>
</reference>
<protein>
    <submittedName>
        <fullName evidence="1">Uncharacterized protein</fullName>
    </submittedName>
</protein>
<dbReference type="EMBL" id="RZUH01000009">
    <property type="protein sequence ID" value="KAA8826921.1"/>
    <property type="molecule type" value="Genomic_DNA"/>
</dbReference>
<dbReference type="Proteomes" id="UP000410049">
    <property type="component" value="Unassembled WGS sequence"/>
</dbReference>
<evidence type="ECO:0000313" key="2">
    <source>
        <dbReference type="Proteomes" id="UP000410049"/>
    </source>
</evidence>
<sequence>MTTLTRYERTDPKLGVHVLWDSSADFPSMPMDEFERRAAALTGLLPAGARDAAAQRLGPGSDHGGERAHPYDAAQLHVWELSRLEGRGRPQELGPYVIVVSDDGLPNLTVGPDDDLKEPAALAAAAGWPLLRVWMRDEDEPMPYRFLLIRP</sequence>
<gene>
    <name evidence="1" type="ORF">EMO91_10335</name>
</gene>
<proteinExistence type="predicted"/>
<dbReference type="AlphaFoldDB" id="A0A5M9ZH28"/>
<dbReference type="RefSeq" id="WP_150379877.1">
    <property type="nucleotide sequence ID" value="NZ_RZUH01000009.1"/>
</dbReference>
<evidence type="ECO:0000313" key="1">
    <source>
        <dbReference type="EMBL" id="KAA8826921.1"/>
    </source>
</evidence>
<name>A0A5M9ZH28_9BIFI</name>